<dbReference type="Gene3D" id="6.10.280.160">
    <property type="entry name" value="Mediator of RNA polymerase II transcription subunit 22"/>
    <property type="match status" value="1"/>
</dbReference>
<gene>
    <name evidence="7" type="ORF">LAMI_0B04874G</name>
</gene>
<dbReference type="GO" id="GO:0003712">
    <property type="term" value="F:transcription coregulator activity"/>
    <property type="evidence" value="ECO:0007669"/>
    <property type="project" value="InterPro"/>
</dbReference>
<comment type="function">
    <text evidence="6">Component of the Mediator complex, a coactivator involved in the regulated transcription of nearly all RNA polymerase II-dependent genes. Mediator functions as a bridge to convey information from gene-specific regulatory proteins to the basal RNA polymerase II transcription machinery.</text>
</comment>
<keyword evidence="6" id="KW-0010">Activator</keyword>
<dbReference type="InterPro" id="IPR009332">
    <property type="entry name" value="Med22"/>
</dbReference>
<dbReference type="STRING" id="1230905.A0A1G4IWC9"/>
<dbReference type="Pfam" id="PF06179">
    <property type="entry name" value="Med22"/>
    <property type="match status" value="1"/>
</dbReference>
<evidence type="ECO:0000256" key="1">
    <source>
        <dbReference type="ARBA" id="ARBA00004123"/>
    </source>
</evidence>
<comment type="subcellular location">
    <subcellularLocation>
        <location evidence="1 6">Nucleus</location>
    </subcellularLocation>
</comment>
<sequence>MSTRSLLEQLDRTTELLAQSLAQIVKFSSLSKDSDKIEESGQVAESVATMATDGIVLVNTHTSQLIKGIQDLLVMTRTIREKWLLSQVPDKKSSQDRQIDVEKCSKLLEEWVSVVVTGTSPQ</sequence>
<protein>
    <recommendedName>
        <fullName evidence="6">Mediator of RNA polymerase II transcription subunit 22</fullName>
    </recommendedName>
    <alternativeName>
        <fullName evidence="6">Mediator complex subunit 22</fullName>
    </alternativeName>
</protein>
<dbReference type="GO" id="GO:0016592">
    <property type="term" value="C:mediator complex"/>
    <property type="evidence" value="ECO:0007669"/>
    <property type="project" value="InterPro"/>
</dbReference>
<comment type="subunit">
    <text evidence="6">Component of the Mediator complex.</text>
</comment>
<evidence type="ECO:0000256" key="5">
    <source>
        <dbReference type="ARBA" id="ARBA00023242"/>
    </source>
</evidence>
<evidence type="ECO:0000313" key="8">
    <source>
        <dbReference type="Proteomes" id="UP000191024"/>
    </source>
</evidence>
<evidence type="ECO:0000256" key="3">
    <source>
        <dbReference type="ARBA" id="ARBA00023015"/>
    </source>
</evidence>
<accession>A0A1G4IWC9</accession>
<proteinExistence type="inferred from homology"/>
<dbReference type="InterPro" id="IPR016530">
    <property type="entry name" value="Med22_Saccharomyce"/>
</dbReference>
<evidence type="ECO:0000256" key="6">
    <source>
        <dbReference type="PIRNR" id="PIRNR007936"/>
    </source>
</evidence>
<evidence type="ECO:0000313" key="7">
    <source>
        <dbReference type="EMBL" id="SCU81119.1"/>
    </source>
</evidence>
<keyword evidence="5" id="KW-0539">Nucleus</keyword>
<dbReference type="Proteomes" id="UP000191024">
    <property type="component" value="Chromosome B"/>
</dbReference>
<dbReference type="GO" id="GO:0006357">
    <property type="term" value="P:regulation of transcription by RNA polymerase II"/>
    <property type="evidence" value="ECO:0007669"/>
    <property type="project" value="InterPro"/>
</dbReference>
<evidence type="ECO:0000256" key="4">
    <source>
        <dbReference type="ARBA" id="ARBA00023163"/>
    </source>
</evidence>
<keyword evidence="4 6" id="KW-0804">Transcription</keyword>
<dbReference type="PIRSF" id="PIRSF007936">
    <property type="entry name" value="SRB6"/>
    <property type="match status" value="1"/>
</dbReference>
<name>A0A1G4IWC9_9SACH</name>
<evidence type="ECO:0000256" key="2">
    <source>
        <dbReference type="ARBA" id="ARBA00005942"/>
    </source>
</evidence>
<keyword evidence="3 6" id="KW-0805">Transcription regulation</keyword>
<comment type="similarity">
    <text evidence="2 6">Belongs to the Mediator complex subunit 22 family.</text>
</comment>
<organism evidence="7 8">
    <name type="scientific">Lachancea mirantina</name>
    <dbReference type="NCBI Taxonomy" id="1230905"/>
    <lineage>
        <taxon>Eukaryota</taxon>
        <taxon>Fungi</taxon>
        <taxon>Dikarya</taxon>
        <taxon>Ascomycota</taxon>
        <taxon>Saccharomycotina</taxon>
        <taxon>Saccharomycetes</taxon>
        <taxon>Saccharomycetales</taxon>
        <taxon>Saccharomycetaceae</taxon>
        <taxon>Lachancea</taxon>
    </lineage>
</organism>
<dbReference type="AlphaFoldDB" id="A0A1G4IWC9"/>
<reference evidence="7 8" key="1">
    <citation type="submission" date="2016-03" db="EMBL/GenBank/DDBJ databases">
        <authorList>
            <person name="Devillers H."/>
        </authorList>
    </citation>
    <scope>NUCLEOTIDE SEQUENCE [LARGE SCALE GENOMIC DNA]</scope>
    <source>
        <strain evidence="7">CBS 11717</strain>
    </source>
</reference>
<keyword evidence="8" id="KW-1185">Reference proteome</keyword>
<dbReference type="EMBL" id="LT598464">
    <property type="protein sequence ID" value="SCU81119.1"/>
    <property type="molecule type" value="Genomic_DNA"/>
</dbReference>
<dbReference type="OrthoDB" id="203279at2759"/>